<organism evidence="3 4">
    <name type="scientific">Rhodovulum visakhapatnamense</name>
    <dbReference type="NCBI Taxonomy" id="364297"/>
    <lineage>
        <taxon>Bacteria</taxon>
        <taxon>Pseudomonadati</taxon>
        <taxon>Pseudomonadota</taxon>
        <taxon>Alphaproteobacteria</taxon>
        <taxon>Rhodobacterales</taxon>
        <taxon>Paracoccaceae</taxon>
        <taxon>Rhodovulum</taxon>
    </lineage>
</organism>
<feature type="transmembrane region" description="Helical" evidence="1">
    <location>
        <begin position="42"/>
        <end position="58"/>
    </location>
</feature>
<keyword evidence="1" id="KW-0812">Transmembrane</keyword>
<evidence type="ECO:0000256" key="1">
    <source>
        <dbReference type="SAM" id="Phobius"/>
    </source>
</evidence>
<keyword evidence="3" id="KW-0645">Protease</keyword>
<dbReference type="GO" id="GO:0080120">
    <property type="term" value="P:CAAX-box protein maturation"/>
    <property type="evidence" value="ECO:0007669"/>
    <property type="project" value="UniProtKB-ARBA"/>
</dbReference>
<keyword evidence="3" id="KW-0378">Hydrolase</keyword>
<accession>A0A4R8FZU8</accession>
<feature type="domain" description="CAAX prenyl protease 2/Lysostaphin resistance protein A-like" evidence="2">
    <location>
        <begin position="118"/>
        <end position="203"/>
    </location>
</feature>
<sequence>MAWTLDLSLETRVPSRGRLWGEFVVFYLLTPLGMALLMPPQALFPVLLSLTAMGLLLLQVTEGFRWSDLIRGLSRIDPWLVLGFSAVTTLIVGTLTMLVVPQEALALVRTNPALLGSILLFYPPLSALPQEIVFRALFFRRYGPILPGLRHAIVLNAAVFSLAHLMYWSVVVSALTFLGGIVFAWAYEARRNFPLAVVLHAVAGWILFIGGLGILFYSGNVVRPF</sequence>
<gene>
    <name evidence="3" type="ORF">EV657_10924</name>
</gene>
<dbReference type="EMBL" id="SOEB01000009">
    <property type="protein sequence ID" value="TDX29203.1"/>
    <property type="molecule type" value="Genomic_DNA"/>
</dbReference>
<evidence type="ECO:0000313" key="3">
    <source>
        <dbReference type="EMBL" id="TDX29203.1"/>
    </source>
</evidence>
<proteinExistence type="predicted"/>
<dbReference type="Proteomes" id="UP000295484">
    <property type="component" value="Unassembled WGS sequence"/>
</dbReference>
<dbReference type="GO" id="GO:0004175">
    <property type="term" value="F:endopeptidase activity"/>
    <property type="evidence" value="ECO:0007669"/>
    <property type="project" value="UniProtKB-ARBA"/>
</dbReference>
<feature type="transmembrane region" description="Helical" evidence="1">
    <location>
        <begin position="193"/>
        <end position="217"/>
    </location>
</feature>
<dbReference type="GO" id="GO:0006508">
    <property type="term" value="P:proteolysis"/>
    <property type="evidence" value="ECO:0007669"/>
    <property type="project" value="UniProtKB-KW"/>
</dbReference>
<dbReference type="Pfam" id="PF02517">
    <property type="entry name" value="Rce1-like"/>
    <property type="match status" value="1"/>
</dbReference>
<evidence type="ECO:0000259" key="2">
    <source>
        <dbReference type="Pfam" id="PF02517"/>
    </source>
</evidence>
<reference evidence="3 4" key="1">
    <citation type="submission" date="2019-03" db="EMBL/GenBank/DDBJ databases">
        <title>Genomic Encyclopedia of Type Strains, Phase IV (KMG-IV): sequencing the most valuable type-strain genomes for metagenomic binning, comparative biology and taxonomic classification.</title>
        <authorList>
            <person name="Goeker M."/>
        </authorList>
    </citation>
    <scope>NUCLEOTIDE SEQUENCE [LARGE SCALE GENOMIC DNA]</scope>
    <source>
        <strain evidence="3 4">JA181</strain>
    </source>
</reference>
<comment type="caution">
    <text evidence="3">The sequence shown here is derived from an EMBL/GenBank/DDBJ whole genome shotgun (WGS) entry which is preliminary data.</text>
</comment>
<feature type="transmembrane region" description="Helical" evidence="1">
    <location>
        <begin position="154"/>
        <end position="187"/>
    </location>
</feature>
<keyword evidence="1" id="KW-1133">Transmembrane helix</keyword>
<feature type="transmembrane region" description="Helical" evidence="1">
    <location>
        <begin position="79"/>
        <end position="100"/>
    </location>
</feature>
<evidence type="ECO:0000313" key="4">
    <source>
        <dbReference type="Proteomes" id="UP000295484"/>
    </source>
</evidence>
<dbReference type="AlphaFoldDB" id="A0A4R8FZU8"/>
<name>A0A4R8FZU8_9RHOB</name>
<dbReference type="RefSeq" id="WP_134077778.1">
    <property type="nucleotide sequence ID" value="NZ_SOEB01000009.1"/>
</dbReference>
<protein>
    <submittedName>
        <fullName evidence="3">CAAX prenyl protease-like protein</fullName>
    </submittedName>
</protein>
<keyword evidence="1" id="KW-0472">Membrane</keyword>
<dbReference type="InterPro" id="IPR003675">
    <property type="entry name" value="Rce1/LyrA-like_dom"/>
</dbReference>